<evidence type="ECO:0000256" key="8">
    <source>
        <dbReference type="ARBA" id="ARBA00022729"/>
    </source>
</evidence>
<dbReference type="VEuPathDB" id="FungiDB:I7I53_03056"/>
<dbReference type="Gene3D" id="2.60.120.200">
    <property type="match status" value="1"/>
</dbReference>
<keyword evidence="5" id="KW-0134">Cell wall</keyword>
<evidence type="ECO:0000256" key="15">
    <source>
        <dbReference type="ARBA" id="ARBA00093308"/>
    </source>
</evidence>
<keyword evidence="13" id="KW-0961">Cell wall biogenesis/degradation</keyword>
<comment type="function">
    <text evidence="15">Dual chitinase/transglycosylase that plays a role in cell wall architecture. Chitinase and transglycosylase activities are coupled. Required for the polysaccharide cross-linking at the septa and the cell wall. More specifically, transfers chitin to 1,6-beta-glucan in the cell wall.</text>
</comment>
<evidence type="ECO:0000256" key="10">
    <source>
        <dbReference type="ARBA" id="ARBA00023136"/>
    </source>
</evidence>
<dbReference type="InterPro" id="IPR050546">
    <property type="entry name" value="Glycosyl_Hydrlase_16"/>
</dbReference>
<organism evidence="19 20">
    <name type="scientific">Ajellomyces capsulatus (strain H88)</name>
    <name type="common">Darling's disease fungus</name>
    <name type="synonym">Histoplasma capsulatum</name>
    <dbReference type="NCBI Taxonomy" id="544711"/>
    <lineage>
        <taxon>Eukaryota</taxon>
        <taxon>Fungi</taxon>
        <taxon>Dikarya</taxon>
        <taxon>Ascomycota</taxon>
        <taxon>Pezizomycotina</taxon>
        <taxon>Eurotiomycetes</taxon>
        <taxon>Eurotiomycetidae</taxon>
        <taxon>Onygenales</taxon>
        <taxon>Ajellomycetaceae</taxon>
        <taxon>Histoplasma</taxon>
    </lineage>
</organism>
<evidence type="ECO:0000256" key="13">
    <source>
        <dbReference type="ARBA" id="ARBA00023316"/>
    </source>
</evidence>
<comment type="catalytic activity">
    <reaction evidence="1">
        <text>Random endo-hydrolysis of N-acetyl-beta-D-glucosaminide (1-&gt;4)-beta-linkages in chitin and chitodextrins.</text>
        <dbReference type="EC" id="3.2.1.14"/>
    </reaction>
</comment>
<evidence type="ECO:0000256" key="4">
    <source>
        <dbReference type="ARBA" id="ARBA00012729"/>
    </source>
</evidence>
<dbReference type="PANTHER" id="PTHR10963:SF27">
    <property type="entry name" value="GLYCOSIDASE-RELATED"/>
    <property type="match status" value="1"/>
</dbReference>
<evidence type="ECO:0000256" key="1">
    <source>
        <dbReference type="ARBA" id="ARBA00000822"/>
    </source>
</evidence>
<dbReference type="GO" id="GO:0009277">
    <property type="term" value="C:fungal-type cell wall"/>
    <property type="evidence" value="ECO:0007669"/>
    <property type="project" value="TreeGrafter"/>
</dbReference>
<dbReference type="CDD" id="cd02183">
    <property type="entry name" value="GH16_fungal_CRH1_transglycosylase"/>
    <property type="match status" value="1"/>
</dbReference>
<dbReference type="GO" id="GO:0008843">
    <property type="term" value="F:endochitinase activity"/>
    <property type="evidence" value="ECO:0007669"/>
    <property type="project" value="UniProtKB-EC"/>
</dbReference>
<accession>A0A8A1LLM2</accession>
<dbReference type="PROSITE" id="PS51762">
    <property type="entry name" value="GH16_2"/>
    <property type="match status" value="1"/>
</dbReference>
<feature type="domain" description="GH16" evidence="18">
    <location>
        <begin position="27"/>
        <end position="246"/>
    </location>
</feature>
<dbReference type="PANTHER" id="PTHR10963">
    <property type="entry name" value="GLYCOSYL HYDROLASE-RELATED"/>
    <property type="match status" value="1"/>
</dbReference>
<gene>
    <name evidence="19" type="ORF">I7I53_03056</name>
</gene>
<dbReference type="GO" id="GO:0016020">
    <property type="term" value="C:membrane"/>
    <property type="evidence" value="ECO:0007669"/>
    <property type="project" value="UniProtKB-SubCell"/>
</dbReference>
<dbReference type="GO" id="GO:0005975">
    <property type="term" value="P:carbohydrate metabolic process"/>
    <property type="evidence" value="ECO:0007669"/>
    <property type="project" value="InterPro"/>
</dbReference>
<name>A0A8A1LLM2_AJEC8</name>
<evidence type="ECO:0000256" key="12">
    <source>
        <dbReference type="ARBA" id="ARBA00023295"/>
    </source>
</evidence>
<evidence type="ECO:0000256" key="5">
    <source>
        <dbReference type="ARBA" id="ARBA00022512"/>
    </source>
</evidence>
<evidence type="ECO:0000259" key="18">
    <source>
        <dbReference type="PROSITE" id="PS51762"/>
    </source>
</evidence>
<evidence type="ECO:0000256" key="11">
    <source>
        <dbReference type="ARBA" id="ARBA00023180"/>
    </source>
</evidence>
<evidence type="ECO:0000256" key="17">
    <source>
        <dbReference type="SAM" id="SignalP"/>
    </source>
</evidence>
<evidence type="ECO:0000256" key="14">
    <source>
        <dbReference type="ARBA" id="ARBA00038074"/>
    </source>
</evidence>
<dbReference type="Proteomes" id="UP000663419">
    <property type="component" value="Chromosome 4"/>
</dbReference>
<keyword evidence="16" id="KW-0812">Transmembrane</keyword>
<keyword evidence="8 17" id="KW-0732">Signal</keyword>
<evidence type="ECO:0000256" key="7">
    <source>
        <dbReference type="ARBA" id="ARBA00022679"/>
    </source>
</evidence>
<evidence type="ECO:0000313" key="20">
    <source>
        <dbReference type="Proteomes" id="UP000663419"/>
    </source>
</evidence>
<dbReference type="EC" id="3.2.1.14" evidence="4"/>
<keyword evidence="5" id="KW-0964">Secreted</keyword>
<keyword evidence="16" id="KW-1133">Transmembrane helix</keyword>
<evidence type="ECO:0000256" key="6">
    <source>
        <dbReference type="ARBA" id="ARBA00022676"/>
    </source>
</evidence>
<keyword evidence="11" id="KW-0325">Glycoprotein</keyword>
<feature type="transmembrane region" description="Helical" evidence="16">
    <location>
        <begin position="306"/>
        <end position="328"/>
    </location>
</feature>
<reference evidence="19" key="1">
    <citation type="submission" date="2021-01" db="EMBL/GenBank/DDBJ databases">
        <title>Chromosome-level genome assembly of a human fungal pathogen reveals clustering of transcriptionally co-regulated genes.</title>
        <authorList>
            <person name="Voorhies M."/>
            <person name="Cohen S."/>
            <person name="Shea T.P."/>
            <person name="Petrus S."/>
            <person name="Munoz J.F."/>
            <person name="Poplawski S."/>
            <person name="Goldman W.E."/>
            <person name="Michael T."/>
            <person name="Cuomo C.A."/>
            <person name="Sil A."/>
            <person name="Beyhan S."/>
        </authorList>
    </citation>
    <scope>NUCLEOTIDE SEQUENCE</scope>
    <source>
        <strain evidence="19">H88</strain>
    </source>
</reference>
<dbReference type="GO" id="GO:0031505">
    <property type="term" value="P:fungal-type cell wall organization"/>
    <property type="evidence" value="ECO:0007669"/>
    <property type="project" value="TreeGrafter"/>
</dbReference>
<evidence type="ECO:0000256" key="2">
    <source>
        <dbReference type="ARBA" id="ARBA00004191"/>
    </source>
</evidence>
<dbReference type="SUPFAM" id="SSF49899">
    <property type="entry name" value="Concanavalin A-like lectins/glucanases"/>
    <property type="match status" value="1"/>
</dbReference>
<keyword evidence="12" id="KW-0326">Glycosidase</keyword>
<proteinExistence type="inferred from homology"/>
<protein>
    <recommendedName>
        <fullName evidence="4">chitinase</fullName>
        <ecNumber evidence="4">3.2.1.14</ecNumber>
    </recommendedName>
</protein>
<evidence type="ECO:0000256" key="16">
    <source>
        <dbReference type="SAM" id="Phobius"/>
    </source>
</evidence>
<keyword evidence="6" id="KW-0328">Glycosyltransferase</keyword>
<evidence type="ECO:0000256" key="3">
    <source>
        <dbReference type="ARBA" id="ARBA00004370"/>
    </source>
</evidence>
<dbReference type="InterPro" id="IPR013320">
    <property type="entry name" value="ConA-like_dom_sf"/>
</dbReference>
<dbReference type="GO" id="GO:0016757">
    <property type="term" value="F:glycosyltransferase activity"/>
    <property type="evidence" value="ECO:0007669"/>
    <property type="project" value="UniProtKB-KW"/>
</dbReference>
<comment type="similarity">
    <text evidence="14">Belongs to the glycosyl hydrolase 16 family. CRH1 subfamily.</text>
</comment>
<dbReference type="FunFam" id="2.60.120.200:FF:000152">
    <property type="entry name" value="Cell wall glucanase"/>
    <property type="match status" value="1"/>
</dbReference>
<dbReference type="InterPro" id="IPR000757">
    <property type="entry name" value="Beta-glucanase-like"/>
</dbReference>
<evidence type="ECO:0000256" key="9">
    <source>
        <dbReference type="ARBA" id="ARBA00022801"/>
    </source>
</evidence>
<dbReference type="EMBL" id="CP069105">
    <property type="protein sequence ID" value="QSS55228.1"/>
    <property type="molecule type" value="Genomic_DNA"/>
</dbReference>
<keyword evidence="7" id="KW-0808">Transferase</keyword>
<evidence type="ECO:0000313" key="19">
    <source>
        <dbReference type="EMBL" id="QSS55228.1"/>
    </source>
</evidence>
<keyword evidence="10 16" id="KW-0472">Membrane</keyword>
<sequence length="368" mass="41677">MPSSPPTMPSFLLLATLFASLLSTAVAQTWTACNPLEKDDCPRNPALGTSYQANFTDTLNEVIWNITNGQLDYIDGVGTSFSIKERLQSPTIQSHFYIFFGRVEVIMKAAIGRGVVSSIVLQSEDLDEIDWEWVGSDTTHVQTNYFGKGNRTLGDRGGVHEMDAPMDKFHNYTVDWTAERFQWWIDDTLLRTVTYDEALGGKNYPQTPMTVRMGIWPAGDKKNEKGTIEWAGGEIDYSKVPYFMTVKHVRVEDYSSGKEYEYTDRSGSWQSIKVINGTSYLAEEAHKPPPKSLSQKWRELPQGAKIAVYSSAGGVALVGLLVLLFCCVKQRRAGRREFALQESKFTTEQNDMITMQTQWKKKHYQEIR</sequence>
<dbReference type="AlphaFoldDB" id="A0A8A1LLM2"/>
<keyword evidence="9" id="KW-0378">Hydrolase</keyword>
<feature type="signal peptide" evidence="17">
    <location>
        <begin position="1"/>
        <end position="27"/>
    </location>
</feature>
<dbReference type="Pfam" id="PF00722">
    <property type="entry name" value="Glyco_hydro_16"/>
    <property type="match status" value="1"/>
</dbReference>
<comment type="subcellular location">
    <subcellularLocation>
        <location evidence="3">Membrane</location>
    </subcellularLocation>
    <subcellularLocation>
        <location evidence="2">Secreted</location>
        <location evidence="2">Cell wall</location>
    </subcellularLocation>
</comment>
<feature type="chain" id="PRO_5034107479" description="chitinase" evidence="17">
    <location>
        <begin position="28"/>
        <end position="368"/>
    </location>
</feature>